<protein>
    <submittedName>
        <fullName evidence="1">Uncharacterized protein</fullName>
    </submittedName>
</protein>
<accession>A0A5P8FKC6</accession>
<dbReference type="AlphaFoldDB" id="A0A5P8FKC6"/>
<dbReference type="KEGG" id="jme:EEW87_004340"/>
<reference evidence="1 2" key="1">
    <citation type="submission" date="2019-09" db="EMBL/GenBank/DDBJ databases">
        <title>Complete Genome Sequence of Janibacter melonis M714 with both human health impact and industrial applications.</title>
        <authorList>
            <person name="Jin M."/>
            <person name="Zhao Q.R."/>
        </authorList>
    </citation>
    <scope>NUCLEOTIDE SEQUENCE [LARGE SCALE GENOMIC DNA]</scope>
    <source>
        <strain evidence="1 2">M714</strain>
    </source>
</reference>
<dbReference type="RefSeq" id="WP_123091047.1">
    <property type="nucleotide sequence ID" value="NZ_CP044548.2"/>
</dbReference>
<evidence type="ECO:0000313" key="2">
    <source>
        <dbReference type="Proteomes" id="UP000271708"/>
    </source>
</evidence>
<gene>
    <name evidence="1" type="ORF">EEW87_004340</name>
</gene>
<proteinExistence type="predicted"/>
<name>A0A5P8FKC6_9MICO</name>
<dbReference type="EMBL" id="CP044548">
    <property type="protein sequence ID" value="QFQ29728.2"/>
    <property type="molecule type" value="Genomic_DNA"/>
</dbReference>
<dbReference type="GeneID" id="59160378"/>
<organism evidence="1 2">
    <name type="scientific">Janibacter melonis</name>
    <dbReference type="NCBI Taxonomy" id="262209"/>
    <lineage>
        <taxon>Bacteria</taxon>
        <taxon>Bacillati</taxon>
        <taxon>Actinomycetota</taxon>
        <taxon>Actinomycetes</taxon>
        <taxon>Micrococcales</taxon>
        <taxon>Intrasporangiaceae</taxon>
        <taxon>Janibacter</taxon>
    </lineage>
</organism>
<evidence type="ECO:0000313" key="1">
    <source>
        <dbReference type="EMBL" id="QFQ29728.2"/>
    </source>
</evidence>
<sequence length="146" mass="15882">MSAVPVVYLVRRGGRAVLGRAVIPTEHPRWKVEYALTKLGTEPSWVAAEGVWRLDRTRAAKKLARTLADHYGSTWLVTISNGPAKLCTGPCLRANPDYSALCECVCQGLFHGEGEGASLRRVGDDLHVVQHGTEFRTGMLIHGSSS</sequence>
<dbReference type="Proteomes" id="UP000271708">
    <property type="component" value="Chromosome"/>
</dbReference>